<gene>
    <name evidence="2" type="ordered locus">Desti_0393</name>
</gene>
<dbReference type="AlphaFoldDB" id="I4C0N8"/>
<dbReference type="Proteomes" id="UP000006055">
    <property type="component" value="Chromosome"/>
</dbReference>
<evidence type="ECO:0000313" key="3">
    <source>
        <dbReference type="Proteomes" id="UP000006055"/>
    </source>
</evidence>
<organism evidence="2 3">
    <name type="scientific">Desulfomonile tiedjei (strain ATCC 49306 / DSM 6799 / DCB-1)</name>
    <dbReference type="NCBI Taxonomy" id="706587"/>
    <lineage>
        <taxon>Bacteria</taxon>
        <taxon>Pseudomonadati</taxon>
        <taxon>Thermodesulfobacteriota</taxon>
        <taxon>Desulfomonilia</taxon>
        <taxon>Desulfomonilales</taxon>
        <taxon>Desulfomonilaceae</taxon>
        <taxon>Desulfomonile</taxon>
    </lineage>
</organism>
<dbReference type="GO" id="GO:0016757">
    <property type="term" value="F:glycosyltransferase activity"/>
    <property type="evidence" value="ECO:0007669"/>
    <property type="project" value="TreeGrafter"/>
</dbReference>
<dbReference type="RefSeq" id="WP_014808288.1">
    <property type="nucleotide sequence ID" value="NC_018025.1"/>
</dbReference>
<proteinExistence type="predicted"/>
<dbReference type="STRING" id="706587.Desti_0393"/>
<dbReference type="Gene3D" id="3.40.50.2000">
    <property type="entry name" value="Glycogen Phosphorylase B"/>
    <property type="match status" value="2"/>
</dbReference>
<accession>I4C0N8</accession>
<dbReference type="PANTHER" id="PTHR45947">
    <property type="entry name" value="SULFOQUINOVOSYL TRANSFERASE SQD2"/>
    <property type="match status" value="1"/>
</dbReference>
<reference evidence="3" key="1">
    <citation type="submission" date="2012-06" db="EMBL/GenBank/DDBJ databases">
        <title>Complete sequence of chromosome of Desulfomonile tiedjei DSM 6799.</title>
        <authorList>
            <person name="Lucas S."/>
            <person name="Copeland A."/>
            <person name="Lapidus A."/>
            <person name="Glavina del Rio T."/>
            <person name="Dalin E."/>
            <person name="Tice H."/>
            <person name="Bruce D."/>
            <person name="Goodwin L."/>
            <person name="Pitluck S."/>
            <person name="Peters L."/>
            <person name="Ovchinnikova G."/>
            <person name="Zeytun A."/>
            <person name="Lu M."/>
            <person name="Kyrpides N."/>
            <person name="Mavromatis K."/>
            <person name="Ivanova N."/>
            <person name="Brettin T."/>
            <person name="Detter J.C."/>
            <person name="Han C."/>
            <person name="Larimer F."/>
            <person name="Land M."/>
            <person name="Hauser L."/>
            <person name="Markowitz V."/>
            <person name="Cheng J.-F."/>
            <person name="Hugenholtz P."/>
            <person name="Woyke T."/>
            <person name="Wu D."/>
            <person name="Spring S."/>
            <person name="Schroeder M."/>
            <person name="Brambilla E."/>
            <person name="Klenk H.-P."/>
            <person name="Eisen J.A."/>
        </authorList>
    </citation>
    <scope>NUCLEOTIDE SEQUENCE [LARGE SCALE GENOMIC DNA]</scope>
    <source>
        <strain evidence="3">ATCC 49306 / DSM 6799 / DCB-1</strain>
    </source>
</reference>
<evidence type="ECO:0000259" key="1">
    <source>
        <dbReference type="Pfam" id="PF13524"/>
    </source>
</evidence>
<name>I4C0N8_DESTA</name>
<dbReference type="SUPFAM" id="SSF53756">
    <property type="entry name" value="UDP-Glycosyltransferase/glycogen phosphorylase"/>
    <property type="match status" value="1"/>
</dbReference>
<sequence>MNFVLFYHSIVSDWNHGNAHFLRGIVRELKNSGHHVDVWEPVDGWSRKNLLEQSGHSALECFQQQFPFITPRLYHQLDPSYLDRVLDQADVVLVHEWNDPEVIAAIGRHKQRCGRYLLFFHDTHHRSVTAPQEIARFDLSSYDGVLAFGQIVSELYSQRNWASRVWTWHEAADTALFVPRRKSPSSGDLVWIGNWGDDERSAELREFLFEPVRNLGLRTSIYGVRYPENALEEVSASGAEFCGWVPNHLVPQVFSDFACTVHVPRRPYVQTLSGIPTIRVFEAMACGIPLVCAPWDDAEGLFTPGEDYLVAKNGKEMEKAVRDILNDRDLAEHLSERSVKTILERHTCKHRVNELLSICNELGFQTDREIIPFRQ</sequence>
<dbReference type="eggNOG" id="COG4641">
    <property type="taxonomic scope" value="Bacteria"/>
</dbReference>
<dbReference type="InterPro" id="IPR050194">
    <property type="entry name" value="Glycosyltransferase_grp1"/>
</dbReference>
<evidence type="ECO:0000313" key="2">
    <source>
        <dbReference type="EMBL" id="AFM23129.1"/>
    </source>
</evidence>
<dbReference type="EMBL" id="CP003360">
    <property type="protein sequence ID" value="AFM23129.1"/>
    <property type="molecule type" value="Genomic_DNA"/>
</dbReference>
<dbReference type="OrthoDB" id="9813806at2"/>
<dbReference type="InterPro" id="IPR055259">
    <property type="entry name" value="YkvP/CgeB_Glyco_trans-like"/>
</dbReference>
<dbReference type="PATRIC" id="fig|706587.4.peg.444"/>
<dbReference type="KEGG" id="dti:Desti_0393"/>
<dbReference type="HOGENOM" id="CLU_719499_0_0_7"/>
<dbReference type="CDD" id="cd03801">
    <property type="entry name" value="GT4_PimA-like"/>
    <property type="match status" value="1"/>
</dbReference>
<dbReference type="PANTHER" id="PTHR45947:SF3">
    <property type="entry name" value="SULFOQUINOVOSYL TRANSFERASE SQD2"/>
    <property type="match status" value="1"/>
</dbReference>
<keyword evidence="3" id="KW-1185">Reference proteome</keyword>
<feature type="domain" description="Spore protein YkvP/CgeB glycosyl transferase-like" evidence="1">
    <location>
        <begin position="205"/>
        <end position="356"/>
    </location>
</feature>
<protein>
    <recommendedName>
        <fullName evidence="1">Spore protein YkvP/CgeB glycosyl transferase-like domain-containing protein</fullName>
    </recommendedName>
</protein>
<dbReference type="Pfam" id="PF13524">
    <property type="entry name" value="Glyco_trans_1_2"/>
    <property type="match status" value="1"/>
</dbReference>